<name>A0ABV1BCR4_9FIRM</name>
<evidence type="ECO:0008006" key="3">
    <source>
        <dbReference type="Google" id="ProtNLM"/>
    </source>
</evidence>
<dbReference type="EMBL" id="JBBMEJ010000004">
    <property type="protein sequence ID" value="MEQ2370291.1"/>
    <property type="molecule type" value="Genomic_DNA"/>
</dbReference>
<dbReference type="SUPFAM" id="SSF53795">
    <property type="entry name" value="PEP carboxykinase-like"/>
    <property type="match status" value="1"/>
</dbReference>
<evidence type="ECO:0000313" key="1">
    <source>
        <dbReference type="EMBL" id="MEQ2370291.1"/>
    </source>
</evidence>
<reference evidence="1 2" key="1">
    <citation type="submission" date="2024-03" db="EMBL/GenBank/DDBJ databases">
        <title>Human intestinal bacterial collection.</title>
        <authorList>
            <person name="Pauvert C."/>
            <person name="Hitch T.C.A."/>
            <person name="Clavel T."/>
        </authorList>
    </citation>
    <scope>NUCLEOTIDE SEQUENCE [LARGE SCALE GENOMIC DNA]</scope>
    <source>
        <strain evidence="1 2">CLA-JM-H16</strain>
    </source>
</reference>
<gene>
    <name evidence="1" type="ORF">WMO28_04890</name>
</gene>
<sequence length="245" mass="28046">MMEFKINLANMIIRICGIHDTLREYCKEYIITDKNLVEDFSITVTPADIQLERRSEDKEKSDNYMEIITTLLKIADELPDRNKLLMHGAVVAWKKAGYIFTAPSGTGKTTHVRLWKQYLGSDVEIINGDKPVIEVTENEIIAYGTPWAGKERLQKNSCVPVKGICFLRQGDTNRIHKLNKREALPLLLPQIYIMTDSKKAGRTLELFSKILELVPVYEFSCNISEQAVKCSFEALTMKDQQEEKV</sequence>
<evidence type="ECO:0000313" key="2">
    <source>
        <dbReference type="Proteomes" id="UP001473063"/>
    </source>
</evidence>
<protein>
    <recommendedName>
        <fullName evidence="3">SynChlorMet cassette protein ScmC</fullName>
    </recommendedName>
</protein>
<proteinExistence type="predicted"/>
<comment type="caution">
    <text evidence="1">The sequence shown here is derived from an EMBL/GenBank/DDBJ whole genome shotgun (WGS) entry which is preliminary data.</text>
</comment>
<keyword evidence="2" id="KW-1185">Reference proteome</keyword>
<dbReference type="Proteomes" id="UP001473063">
    <property type="component" value="Unassembled WGS sequence"/>
</dbReference>
<organism evidence="1 2">
    <name type="scientific">Blautia aquisgranensis</name>
    <dbReference type="NCBI Taxonomy" id="3133153"/>
    <lineage>
        <taxon>Bacteria</taxon>
        <taxon>Bacillati</taxon>
        <taxon>Bacillota</taxon>
        <taxon>Clostridia</taxon>
        <taxon>Lachnospirales</taxon>
        <taxon>Lachnospiraceae</taxon>
        <taxon>Blautia</taxon>
    </lineage>
</organism>
<dbReference type="RefSeq" id="WP_349056220.1">
    <property type="nucleotide sequence ID" value="NZ_JBBMEJ010000004.1"/>
</dbReference>
<accession>A0ABV1BCR4</accession>